<dbReference type="AlphaFoldDB" id="A0A8J4UUY6"/>
<accession>A0A8J4UUY6</accession>
<gene>
    <name evidence="2" type="ORF">CYY_002630</name>
</gene>
<feature type="region of interest" description="Disordered" evidence="1">
    <location>
        <begin position="65"/>
        <end position="86"/>
    </location>
</feature>
<keyword evidence="3" id="KW-1185">Reference proteome</keyword>
<evidence type="ECO:0000313" key="2">
    <source>
        <dbReference type="EMBL" id="KAF2076066.1"/>
    </source>
</evidence>
<reference evidence="2" key="1">
    <citation type="submission" date="2020-01" db="EMBL/GenBank/DDBJ databases">
        <title>Development of genomics and gene disruption for Polysphondylium violaceum indicates a role for the polyketide synthase stlB in stalk morphogenesis.</title>
        <authorList>
            <person name="Narita B."/>
            <person name="Kawabe Y."/>
            <person name="Kin K."/>
            <person name="Saito T."/>
            <person name="Gibbs R."/>
            <person name="Kuspa A."/>
            <person name="Muzny D."/>
            <person name="Queller D."/>
            <person name="Richards S."/>
            <person name="Strassman J."/>
            <person name="Sucgang R."/>
            <person name="Worley K."/>
            <person name="Schaap P."/>
        </authorList>
    </citation>
    <scope>NUCLEOTIDE SEQUENCE</scope>
    <source>
        <strain evidence="2">QSvi11</strain>
    </source>
</reference>
<dbReference type="Proteomes" id="UP000695562">
    <property type="component" value="Unassembled WGS sequence"/>
</dbReference>
<proteinExistence type="predicted"/>
<dbReference type="EMBL" id="AJWJ01000074">
    <property type="protein sequence ID" value="KAF2076066.1"/>
    <property type="molecule type" value="Genomic_DNA"/>
</dbReference>
<sequence>MKAEEILVENVVIVNSCHIIAPPAENIIKDVGVGIENPKSDNSGIESPDNIQECIDISSISSNESPFKQTVHSSNGSPAIDNNNLKSGIVSIDSSHSLCI</sequence>
<evidence type="ECO:0000313" key="3">
    <source>
        <dbReference type="Proteomes" id="UP000695562"/>
    </source>
</evidence>
<evidence type="ECO:0000256" key="1">
    <source>
        <dbReference type="SAM" id="MobiDB-lite"/>
    </source>
</evidence>
<comment type="caution">
    <text evidence="2">The sequence shown here is derived from an EMBL/GenBank/DDBJ whole genome shotgun (WGS) entry which is preliminary data.</text>
</comment>
<protein>
    <submittedName>
        <fullName evidence="2">Uncharacterized protein</fullName>
    </submittedName>
</protein>
<organism evidence="2 3">
    <name type="scientific">Polysphondylium violaceum</name>
    <dbReference type="NCBI Taxonomy" id="133409"/>
    <lineage>
        <taxon>Eukaryota</taxon>
        <taxon>Amoebozoa</taxon>
        <taxon>Evosea</taxon>
        <taxon>Eumycetozoa</taxon>
        <taxon>Dictyostelia</taxon>
        <taxon>Dictyosteliales</taxon>
        <taxon>Dictyosteliaceae</taxon>
        <taxon>Polysphondylium</taxon>
    </lineage>
</organism>
<name>A0A8J4UUY6_9MYCE</name>